<dbReference type="SMART" id="SM00487">
    <property type="entry name" value="DEXDc"/>
    <property type="match status" value="1"/>
</dbReference>
<dbReference type="PROSITE" id="PS51194">
    <property type="entry name" value="HELICASE_CTER"/>
    <property type="match status" value="1"/>
</dbReference>
<dbReference type="AlphaFoldDB" id="A0A1I8J0V2"/>
<dbReference type="GO" id="GO:0005829">
    <property type="term" value="C:cytosol"/>
    <property type="evidence" value="ECO:0007669"/>
    <property type="project" value="TreeGrafter"/>
</dbReference>
<feature type="domain" description="Helicase C-terminal" evidence="10">
    <location>
        <begin position="300"/>
        <end position="452"/>
    </location>
</feature>
<dbReference type="InterPro" id="IPR027417">
    <property type="entry name" value="P-loop_NTPase"/>
</dbReference>
<keyword evidence="4 7" id="KW-0347">Helicase</keyword>
<evidence type="ECO:0000256" key="5">
    <source>
        <dbReference type="ARBA" id="ARBA00022840"/>
    </source>
</evidence>
<evidence type="ECO:0000256" key="8">
    <source>
        <dbReference type="SAM" id="MobiDB-lite"/>
    </source>
</evidence>
<dbReference type="Proteomes" id="UP000095280">
    <property type="component" value="Unplaced"/>
</dbReference>
<feature type="compositionally biased region" description="Low complexity" evidence="8">
    <location>
        <begin position="500"/>
        <end position="509"/>
    </location>
</feature>
<keyword evidence="2 7" id="KW-0547">Nucleotide-binding</keyword>
<dbReference type="SMART" id="SM00490">
    <property type="entry name" value="HELICc"/>
    <property type="match status" value="1"/>
</dbReference>
<feature type="domain" description="Helicase ATP-binding" evidence="9">
    <location>
        <begin position="69"/>
        <end position="242"/>
    </location>
</feature>
<feature type="region of interest" description="Disordered" evidence="8">
    <location>
        <begin position="235"/>
        <end position="255"/>
    </location>
</feature>
<organism evidence="12 13">
    <name type="scientific">Macrostomum lignano</name>
    <dbReference type="NCBI Taxonomy" id="282301"/>
    <lineage>
        <taxon>Eukaryota</taxon>
        <taxon>Metazoa</taxon>
        <taxon>Spiralia</taxon>
        <taxon>Lophotrochozoa</taxon>
        <taxon>Platyhelminthes</taxon>
        <taxon>Rhabditophora</taxon>
        <taxon>Macrostomorpha</taxon>
        <taxon>Macrostomida</taxon>
        <taxon>Macrostomidae</taxon>
        <taxon>Macrostomum</taxon>
    </lineage>
</organism>
<keyword evidence="12" id="KW-1185">Reference proteome</keyword>
<evidence type="ECO:0000256" key="3">
    <source>
        <dbReference type="ARBA" id="ARBA00022801"/>
    </source>
</evidence>
<dbReference type="Pfam" id="PF00271">
    <property type="entry name" value="Helicase_C"/>
    <property type="match status" value="1"/>
</dbReference>
<evidence type="ECO:0000256" key="1">
    <source>
        <dbReference type="ARBA" id="ARBA00012552"/>
    </source>
</evidence>
<keyword evidence="3 7" id="KW-0378">Hydrolase</keyword>
<dbReference type="CDD" id="cd18787">
    <property type="entry name" value="SF2_C_DEAD"/>
    <property type="match status" value="1"/>
</dbReference>
<dbReference type="InterPro" id="IPR014001">
    <property type="entry name" value="Helicase_ATP-bd"/>
</dbReference>
<evidence type="ECO:0000313" key="12">
    <source>
        <dbReference type="Proteomes" id="UP000095280"/>
    </source>
</evidence>
<dbReference type="InterPro" id="IPR000629">
    <property type="entry name" value="RNA-helicase_DEAD-box_CS"/>
</dbReference>
<evidence type="ECO:0000259" key="11">
    <source>
        <dbReference type="PROSITE" id="PS51195"/>
    </source>
</evidence>
<dbReference type="GO" id="GO:0003676">
    <property type="term" value="F:nucleic acid binding"/>
    <property type="evidence" value="ECO:0007669"/>
    <property type="project" value="InterPro"/>
</dbReference>
<accession>A0A1I8J0V2</accession>
<feature type="region of interest" description="Disordered" evidence="8">
    <location>
        <begin position="494"/>
        <end position="545"/>
    </location>
</feature>
<name>A0A1I8J0V2_9PLAT</name>
<dbReference type="EC" id="3.6.4.13" evidence="1"/>
<feature type="compositionally biased region" description="Basic residues" evidence="8">
    <location>
        <begin position="510"/>
        <end position="533"/>
    </location>
</feature>
<feature type="short sequence motif" description="Q motif" evidence="6">
    <location>
        <begin position="38"/>
        <end position="66"/>
    </location>
</feature>
<dbReference type="PROSITE" id="PS51195">
    <property type="entry name" value="Q_MOTIF"/>
    <property type="match status" value="1"/>
</dbReference>
<dbReference type="PANTHER" id="PTHR47959">
    <property type="entry name" value="ATP-DEPENDENT RNA HELICASE RHLE-RELATED"/>
    <property type="match status" value="1"/>
</dbReference>
<comment type="similarity">
    <text evidence="7">Belongs to the DEAD box helicase family.</text>
</comment>
<evidence type="ECO:0000259" key="10">
    <source>
        <dbReference type="PROSITE" id="PS51194"/>
    </source>
</evidence>
<dbReference type="InterPro" id="IPR001650">
    <property type="entry name" value="Helicase_C-like"/>
</dbReference>
<dbReference type="GO" id="GO:0016787">
    <property type="term" value="F:hydrolase activity"/>
    <property type="evidence" value="ECO:0007669"/>
    <property type="project" value="UniProtKB-KW"/>
</dbReference>
<keyword evidence="5 7" id="KW-0067">ATP-binding</keyword>
<proteinExistence type="inferred from homology"/>
<evidence type="ECO:0000256" key="2">
    <source>
        <dbReference type="ARBA" id="ARBA00022741"/>
    </source>
</evidence>
<evidence type="ECO:0000259" key="9">
    <source>
        <dbReference type="PROSITE" id="PS51192"/>
    </source>
</evidence>
<evidence type="ECO:0000256" key="6">
    <source>
        <dbReference type="PROSITE-ProRule" id="PRU00552"/>
    </source>
</evidence>
<dbReference type="GO" id="GO:0005524">
    <property type="term" value="F:ATP binding"/>
    <property type="evidence" value="ECO:0007669"/>
    <property type="project" value="UniProtKB-KW"/>
</dbReference>
<sequence length="545" mass="59802">GWIAIVKFQWTRTPDREASRAGVKPQTTLDAIEISSTSEFSSLGLKPWLLSQLSALSITKPTPVQRACIPAVLAGRDVIGCAETGSGKTLAFALPIMHQLLDDPVGPYALVVTPTRELAFQITDQLRVLCQALNFRLLTVTGGRDVVEQGRMLAARPHFIVGTPIGRLADHVRSNSSDLHFSSLRYLILDEADRLLEDNFGRDLAAIVEAVPADRQTLLFSATYTEAVSAALATAAAGEDGETTDEGEAKSKRRQPPFVFNSSAAEVDDISAASASGSGSSGARLPESLNQYYCLMPAQVKDAFLIHIVSDFLAKNPTSLIVVFTNKCKWCHLLGLMFKALGLDSALLHSALTQRQRLDSLARFKSNQVRVLISTDVGSRGLDIPLVDLVISHNVPTRPKDYVHRCGRTARAGRPGTAILLANQFELALLKDVERLIDRRLEEMKVDEAQVAKIVTDVVVARREAEIRLDELRFDEKREERREKQKFVECQRQLMMQEDGASAAGPSRPSSKHQKPKKRPKGVSKALAKKKSLKVANVRQKGNSN</sequence>
<dbReference type="GO" id="GO:0003724">
    <property type="term" value="F:RNA helicase activity"/>
    <property type="evidence" value="ECO:0007669"/>
    <property type="project" value="UniProtKB-EC"/>
</dbReference>
<dbReference type="Pfam" id="PF00270">
    <property type="entry name" value="DEAD"/>
    <property type="match status" value="1"/>
</dbReference>
<dbReference type="InterPro" id="IPR050079">
    <property type="entry name" value="DEAD_box_RNA_helicase"/>
</dbReference>
<dbReference type="PROSITE" id="PS51192">
    <property type="entry name" value="HELICASE_ATP_BIND_1"/>
    <property type="match status" value="1"/>
</dbReference>
<dbReference type="PANTHER" id="PTHR47959:SF24">
    <property type="entry name" value="ATP-DEPENDENT RNA HELICASE"/>
    <property type="match status" value="1"/>
</dbReference>
<evidence type="ECO:0000256" key="7">
    <source>
        <dbReference type="RuleBase" id="RU000492"/>
    </source>
</evidence>
<reference evidence="13" key="1">
    <citation type="submission" date="2016-11" db="UniProtKB">
        <authorList>
            <consortium name="WormBaseParasite"/>
        </authorList>
    </citation>
    <scope>IDENTIFICATION</scope>
</reference>
<protein>
    <recommendedName>
        <fullName evidence="1">RNA helicase</fullName>
        <ecNumber evidence="1">3.6.4.13</ecNumber>
    </recommendedName>
</protein>
<dbReference type="InterPro" id="IPR014014">
    <property type="entry name" value="RNA_helicase_DEAD_Q_motif"/>
</dbReference>
<dbReference type="SUPFAM" id="SSF52540">
    <property type="entry name" value="P-loop containing nucleoside triphosphate hydrolases"/>
    <property type="match status" value="2"/>
</dbReference>
<dbReference type="Gene3D" id="3.40.50.300">
    <property type="entry name" value="P-loop containing nucleotide triphosphate hydrolases"/>
    <property type="match status" value="2"/>
</dbReference>
<dbReference type="InterPro" id="IPR011545">
    <property type="entry name" value="DEAD/DEAH_box_helicase_dom"/>
</dbReference>
<evidence type="ECO:0000256" key="4">
    <source>
        <dbReference type="ARBA" id="ARBA00022806"/>
    </source>
</evidence>
<dbReference type="PROSITE" id="PS00039">
    <property type="entry name" value="DEAD_ATP_HELICASE"/>
    <property type="match status" value="1"/>
</dbReference>
<evidence type="ECO:0000313" key="13">
    <source>
        <dbReference type="WBParaSite" id="maker-uti_cns_0045416-snap-gene-2.19-mRNA-1"/>
    </source>
</evidence>
<feature type="domain" description="DEAD-box RNA helicase Q" evidence="11">
    <location>
        <begin position="38"/>
        <end position="66"/>
    </location>
</feature>
<dbReference type="WBParaSite" id="maker-uti_cns_0045416-snap-gene-2.19-mRNA-1">
    <property type="protein sequence ID" value="maker-uti_cns_0045416-snap-gene-2.19-mRNA-1"/>
    <property type="gene ID" value="maker-uti_cns_0045416-snap-gene-2.19"/>
</dbReference>